<evidence type="ECO:0000313" key="3">
    <source>
        <dbReference type="Proteomes" id="UP000182658"/>
    </source>
</evidence>
<reference evidence="2 3" key="1">
    <citation type="submission" date="2016-10" db="EMBL/GenBank/DDBJ databases">
        <title>Draft genome sequence of Coniochaeta ligniaria NRRL30616, a lignocellulolytic fungus for bioabatement of inhibitors in plant biomass hydrolysates.</title>
        <authorList>
            <consortium name="DOE Joint Genome Institute"/>
            <person name="Jimenez D.J."/>
            <person name="Hector R.E."/>
            <person name="Riley R."/>
            <person name="Sun H."/>
            <person name="Grigoriev I.V."/>
            <person name="Van Elsas J.D."/>
            <person name="Nichols N.N."/>
        </authorList>
    </citation>
    <scope>NUCLEOTIDE SEQUENCE [LARGE SCALE GENOMIC DNA]</scope>
    <source>
        <strain evidence="2 3">NRRL 30616</strain>
    </source>
</reference>
<proteinExistence type="predicted"/>
<evidence type="ECO:0000313" key="2">
    <source>
        <dbReference type="EMBL" id="OIW22295.1"/>
    </source>
</evidence>
<dbReference type="Proteomes" id="UP000182658">
    <property type="component" value="Unassembled WGS sequence"/>
</dbReference>
<accession>A0A1J7I3T9</accession>
<dbReference type="InParanoid" id="A0A1J7I3T9"/>
<dbReference type="AlphaFoldDB" id="A0A1J7I3T9"/>
<keyword evidence="3" id="KW-1185">Reference proteome</keyword>
<feature type="compositionally biased region" description="Basic residues" evidence="1">
    <location>
        <begin position="140"/>
        <end position="161"/>
    </location>
</feature>
<sequence>MDFEVSREPHRGIVALKSLYTPLDMWPPRRMRRRWLARRQRTNTMNATAVTPTLLLWLRLRLPSPSSGNTYNLSFLAEVAENPEKAERIRAQGIKRVETQRRDLGLQELEREDISRAEAERGVPEGQCLRSRSTSGEKSRARRPRGQSMHHRHHMLNRIYH</sequence>
<name>A0A1J7I3T9_9PEZI</name>
<protein>
    <submittedName>
        <fullName evidence="2">Uncharacterized protein</fullName>
    </submittedName>
</protein>
<gene>
    <name evidence="2" type="ORF">CONLIGDRAFT_687679</name>
</gene>
<dbReference type="EMBL" id="KV875123">
    <property type="protein sequence ID" value="OIW22295.1"/>
    <property type="molecule type" value="Genomic_DNA"/>
</dbReference>
<feature type="region of interest" description="Disordered" evidence="1">
    <location>
        <begin position="115"/>
        <end position="161"/>
    </location>
</feature>
<evidence type="ECO:0000256" key="1">
    <source>
        <dbReference type="SAM" id="MobiDB-lite"/>
    </source>
</evidence>
<organism evidence="2 3">
    <name type="scientific">Coniochaeta ligniaria NRRL 30616</name>
    <dbReference type="NCBI Taxonomy" id="1408157"/>
    <lineage>
        <taxon>Eukaryota</taxon>
        <taxon>Fungi</taxon>
        <taxon>Dikarya</taxon>
        <taxon>Ascomycota</taxon>
        <taxon>Pezizomycotina</taxon>
        <taxon>Sordariomycetes</taxon>
        <taxon>Sordariomycetidae</taxon>
        <taxon>Coniochaetales</taxon>
        <taxon>Coniochaetaceae</taxon>
        <taxon>Coniochaeta</taxon>
    </lineage>
</organism>